<dbReference type="EMBL" id="CP046455">
    <property type="protein sequence ID" value="QGU06423.1"/>
    <property type="molecule type" value="Genomic_DNA"/>
</dbReference>
<organism evidence="2 3">
    <name type="scientific">Corynebacterium occultum</name>
    <dbReference type="NCBI Taxonomy" id="2675219"/>
    <lineage>
        <taxon>Bacteria</taxon>
        <taxon>Bacillati</taxon>
        <taxon>Actinomycetota</taxon>
        <taxon>Actinomycetes</taxon>
        <taxon>Mycobacteriales</taxon>
        <taxon>Corynebacteriaceae</taxon>
        <taxon>Corynebacterium</taxon>
    </lineage>
</organism>
<evidence type="ECO:0000256" key="1">
    <source>
        <dbReference type="SAM" id="SignalP"/>
    </source>
</evidence>
<feature type="signal peptide" evidence="1">
    <location>
        <begin position="1"/>
        <end position="25"/>
    </location>
</feature>
<name>A0A6B8VQL8_9CORY</name>
<dbReference type="RefSeq" id="WP_156229990.1">
    <property type="nucleotide sequence ID" value="NZ_CP046455.1"/>
</dbReference>
<accession>A0A6B8VQL8</accession>
<keyword evidence="1" id="KW-0732">Signal</keyword>
<protein>
    <submittedName>
        <fullName evidence="2">Uncharacterized protein</fullName>
    </submittedName>
</protein>
<reference evidence="2 3" key="1">
    <citation type="submission" date="2019-11" db="EMBL/GenBank/DDBJ databases">
        <title>Complete genome sequence of Corynebacterium kalinowskii 1959, a novel Corynebacterium species isolated from soil of a small paddock in Vilsendorf, Germany.</title>
        <authorList>
            <person name="Schaffert L."/>
            <person name="Ruwe M."/>
            <person name="Milse J."/>
            <person name="Hanuschka K."/>
            <person name="Ortseifen V."/>
            <person name="Droste J."/>
            <person name="Brandt D."/>
            <person name="Schlueter L."/>
            <person name="Kutter Y."/>
            <person name="Vinke S."/>
            <person name="Viehoefer P."/>
            <person name="Jacob L."/>
            <person name="Luebke N.-C."/>
            <person name="Schulte-Berndt E."/>
            <person name="Hain C."/>
            <person name="Linder M."/>
            <person name="Schmidt P."/>
            <person name="Wollenschlaeger L."/>
            <person name="Luttermann T."/>
            <person name="Thieme E."/>
            <person name="Hassa J."/>
            <person name="Haak M."/>
            <person name="Wittchen M."/>
            <person name="Mentz A."/>
            <person name="Persicke M."/>
            <person name="Busche T."/>
            <person name="Ruckert C."/>
        </authorList>
    </citation>
    <scope>NUCLEOTIDE SEQUENCE [LARGE SCALE GENOMIC DNA]</scope>
    <source>
        <strain evidence="2 3">2039</strain>
    </source>
</reference>
<proteinExistence type="predicted"/>
<keyword evidence="3" id="KW-1185">Reference proteome</keyword>
<dbReference type="AlphaFoldDB" id="A0A6B8VQL8"/>
<sequence precursor="true">MRKRTLLLAGVLGTAGLMFSSRASAEPAAGENLVDTFTREAAEQNLPISYRAEQCPDRADDPVPSPPARVPTLIFAGADLGETDFAELTRAVHLLERQRQQAVSEGVYFQPGMLRASISGTRVQLAPQVSPGSLAAVELLLESKPTGLGVGSNGALQLSIDTCEVNDMNCLGEWMQGLLDAADQLGKIQQSLLRADDPVENQRLGIIVSDPGGESWLELGVHTTCDNPLNRQRLGDALALIGEVNQMGISVSSLELGSLSDQLGINSIEGDEVLFFAVGQVAERARALPEWQEWFQRESWVDEDSGSRLVQHAPSIQTRSESGTAATAELWTSGVFYTPPDSSFQQELRAAVESAIS</sequence>
<feature type="chain" id="PRO_5025597635" evidence="1">
    <location>
        <begin position="26"/>
        <end position="357"/>
    </location>
</feature>
<dbReference type="Proteomes" id="UP000424462">
    <property type="component" value="Chromosome"/>
</dbReference>
<gene>
    <name evidence="2" type="ORF">COCCU_02345</name>
</gene>
<dbReference type="KEGG" id="cok:COCCU_02345"/>
<evidence type="ECO:0000313" key="2">
    <source>
        <dbReference type="EMBL" id="QGU06423.1"/>
    </source>
</evidence>
<evidence type="ECO:0000313" key="3">
    <source>
        <dbReference type="Proteomes" id="UP000424462"/>
    </source>
</evidence>